<name>A0A850RCY1_9GAMM</name>
<dbReference type="Pfam" id="PF05016">
    <property type="entry name" value="ParE_toxin"/>
    <property type="match status" value="1"/>
</dbReference>
<evidence type="ECO:0000256" key="1">
    <source>
        <dbReference type="ARBA" id="ARBA00006226"/>
    </source>
</evidence>
<dbReference type="PANTHER" id="PTHR35601">
    <property type="entry name" value="TOXIN RELE"/>
    <property type="match status" value="1"/>
</dbReference>
<organism evidence="3 4">
    <name type="scientific">Allochromatium humboldtianum</name>
    <dbReference type="NCBI Taxonomy" id="504901"/>
    <lineage>
        <taxon>Bacteria</taxon>
        <taxon>Pseudomonadati</taxon>
        <taxon>Pseudomonadota</taxon>
        <taxon>Gammaproteobacteria</taxon>
        <taxon>Chromatiales</taxon>
        <taxon>Chromatiaceae</taxon>
        <taxon>Allochromatium</taxon>
    </lineage>
</organism>
<evidence type="ECO:0000313" key="3">
    <source>
        <dbReference type="EMBL" id="NVZ08820.1"/>
    </source>
</evidence>
<keyword evidence="4" id="KW-1185">Reference proteome</keyword>
<dbReference type="NCBIfam" id="TIGR02385">
    <property type="entry name" value="RelE_StbE"/>
    <property type="match status" value="1"/>
</dbReference>
<sequence>MTYRIEIKRPARKVLLALPQAYRSRIAEAIEALASDPRRSGTRKLAGSESLYRLRVGDYRVIYEIQDECLIVVVVKVGHRREVYREH</sequence>
<dbReference type="PANTHER" id="PTHR35601:SF1">
    <property type="entry name" value="TOXIN RELE"/>
    <property type="match status" value="1"/>
</dbReference>
<dbReference type="SUPFAM" id="SSF143011">
    <property type="entry name" value="RelE-like"/>
    <property type="match status" value="1"/>
</dbReference>
<protein>
    <submittedName>
        <fullName evidence="3">Type II toxin-antitoxin system RelE/ParE family toxin</fullName>
    </submittedName>
</protein>
<dbReference type="EMBL" id="JABZEO010000003">
    <property type="protein sequence ID" value="NVZ08820.1"/>
    <property type="molecule type" value="Genomic_DNA"/>
</dbReference>
<accession>A0A850RCY1</accession>
<comment type="caution">
    <text evidence="3">The sequence shown here is derived from an EMBL/GenBank/DDBJ whole genome shotgun (WGS) entry which is preliminary data.</text>
</comment>
<dbReference type="Proteomes" id="UP000592294">
    <property type="component" value="Unassembled WGS sequence"/>
</dbReference>
<reference evidence="3 4" key="1">
    <citation type="submission" date="2020-06" db="EMBL/GenBank/DDBJ databases">
        <title>Whole-genome sequence of Allochromatium humboldtianum DSM 21881, type strain.</title>
        <authorList>
            <person name="Kyndt J.A."/>
            <person name="Meyer T.E."/>
        </authorList>
    </citation>
    <scope>NUCLEOTIDE SEQUENCE [LARGE SCALE GENOMIC DNA]</scope>
    <source>
        <strain evidence="3 4">DSM 21881</strain>
    </source>
</reference>
<evidence type="ECO:0000256" key="2">
    <source>
        <dbReference type="ARBA" id="ARBA00022649"/>
    </source>
</evidence>
<proteinExistence type="inferred from homology"/>
<gene>
    <name evidence="3" type="ORF">HW932_06055</name>
</gene>
<comment type="similarity">
    <text evidence="1">Belongs to the RelE toxin family.</text>
</comment>
<dbReference type="RefSeq" id="WP_176975588.1">
    <property type="nucleotide sequence ID" value="NZ_JABZEO010000003.1"/>
</dbReference>
<dbReference type="Gene3D" id="3.30.2310.20">
    <property type="entry name" value="RelE-like"/>
    <property type="match status" value="1"/>
</dbReference>
<dbReference type="AlphaFoldDB" id="A0A850RCY1"/>
<dbReference type="InterPro" id="IPR035093">
    <property type="entry name" value="RelE/ParE_toxin_dom_sf"/>
</dbReference>
<keyword evidence="2" id="KW-1277">Toxin-antitoxin system</keyword>
<dbReference type="InterPro" id="IPR007712">
    <property type="entry name" value="RelE/ParE_toxin"/>
</dbReference>
<evidence type="ECO:0000313" key="4">
    <source>
        <dbReference type="Proteomes" id="UP000592294"/>
    </source>
</evidence>